<reference evidence="3 4" key="1">
    <citation type="journal article" date="2015" name="Nature">
        <title>rRNA introns, odd ribosomes, and small enigmatic genomes across a large radiation of phyla.</title>
        <authorList>
            <person name="Brown C.T."/>
            <person name="Hug L.A."/>
            <person name="Thomas B.C."/>
            <person name="Sharon I."/>
            <person name="Castelle C.J."/>
            <person name="Singh A."/>
            <person name="Wilkins M.J."/>
            <person name="Williams K.H."/>
            <person name="Banfield J.F."/>
        </authorList>
    </citation>
    <scope>NUCLEOTIDE SEQUENCE [LARGE SCALE GENOMIC DNA]</scope>
</reference>
<dbReference type="Gene3D" id="2.170.130.30">
    <property type="match status" value="1"/>
</dbReference>
<keyword evidence="1" id="KW-1133">Transmembrane helix</keyword>
<protein>
    <submittedName>
        <fullName evidence="3">Cell wall anchor domain-containing protein</fullName>
    </submittedName>
</protein>
<comment type="caution">
    <text evidence="3">The sequence shown here is derived from an EMBL/GenBank/DDBJ whole genome shotgun (WGS) entry which is preliminary data.</text>
</comment>
<feature type="domain" description="Transcobalamin-like C-terminal" evidence="2">
    <location>
        <begin position="64"/>
        <end position="131"/>
    </location>
</feature>
<feature type="transmembrane region" description="Helical" evidence="1">
    <location>
        <begin position="12"/>
        <end position="32"/>
    </location>
</feature>
<dbReference type="EMBL" id="LBUX01000009">
    <property type="protein sequence ID" value="KKQ74263.1"/>
    <property type="molecule type" value="Genomic_DNA"/>
</dbReference>
<dbReference type="InterPro" id="IPR027954">
    <property type="entry name" value="Transcobalamin-like_C"/>
</dbReference>
<evidence type="ECO:0000256" key="1">
    <source>
        <dbReference type="SAM" id="Phobius"/>
    </source>
</evidence>
<dbReference type="Proteomes" id="UP000034498">
    <property type="component" value="Unassembled WGS sequence"/>
</dbReference>
<dbReference type="AlphaFoldDB" id="A0A0G0K3H3"/>
<sequence length="134" mass="14984">MNNEKSWGLGNFIAIVVLAAILILGGSILGNWNSKKQADKQVAGIENQIKPVVKKVISYDGQNDKTVLDLLKQTHEVKSESSSVGVFVTSIDGSENQSDSFWMFYVDNQLAPVGPDQYKTKDGEKIEWRYEQFQ</sequence>
<gene>
    <name evidence="3" type="ORF">US94_C0009G0009</name>
</gene>
<evidence type="ECO:0000313" key="3">
    <source>
        <dbReference type="EMBL" id="KKQ74263.1"/>
    </source>
</evidence>
<dbReference type="STRING" id="1618336.US94_C0009G0009"/>
<evidence type="ECO:0000259" key="2">
    <source>
        <dbReference type="Pfam" id="PF14478"/>
    </source>
</evidence>
<evidence type="ECO:0000313" key="4">
    <source>
        <dbReference type="Proteomes" id="UP000034498"/>
    </source>
</evidence>
<keyword evidence="1" id="KW-0472">Membrane</keyword>
<organism evidence="3 4">
    <name type="scientific">Berkelbacteria bacterium GW2011_GWB1_38_5</name>
    <dbReference type="NCBI Taxonomy" id="1618336"/>
    <lineage>
        <taxon>Bacteria</taxon>
        <taxon>Candidatus Berkelbacteria</taxon>
    </lineage>
</organism>
<proteinExistence type="predicted"/>
<dbReference type="Pfam" id="PF14478">
    <property type="entry name" value="DUF4430"/>
    <property type="match status" value="1"/>
</dbReference>
<accession>A0A0G0K3H3</accession>
<keyword evidence="1" id="KW-0812">Transmembrane</keyword>
<name>A0A0G0K3H3_9BACT</name>